<proteinExistence type="predicted"/>
<reference evidence="1 2" key="1">
    <citation type="submission" date="2015-03" db="EMBL/GenBank/DDBJ databases">
        <title>Genomics and transcriptomics of the oil-accumulating basidiomycete yeast T. oleaginosus allow insights into substrate utilization and the diverse evolutionary trajectories of mating systems in fungi.</title>
        <authorList>
            <consortium name="DOE Joint Genome Institute"/>
            <person name="Kourist R."/>
            <person name="Kracht O."/>
            <person name="Bracharz F."/>
            <person name="Lipzen A."/>
            <person name="Nolan M."/>
            <person name="Ohm R."/>
            <person name="Grigoriev I."/>
            <person name="Sun S."/>
            <person name="Heitman J."/>
            <person name="Bruck T."/>
            <person name="Nowrousian M."/>
        </authorList>
    </citation>
    <scope>NUCLEOTIDE SEQUENCE [LARGE SCALE GENOMIC DNA]</scope>
    <source>
        <strain evidence="1 2">IBC0246</strain>
    </source>
</reference>
<dbReference type="EMBL" id="KQ087195">
    <property type="protein sequence ID" value="KLT43377.1"/>
    <property type="molecule type" value="Genomic_DNA"/>
</dbReference>
<dbReference type="Proteomes" id="UP000053611">
    <property type="component" value="Unassembled WGS sequence"/>
</dbReference>
<dbReference type="GeneID" id="28987822"/>
<accession>A0A0J0XQL0</accession>
<sequence length="104" mass="10821">MTRYPLAVLTAFRTAVPIAVAWFGLSIAPSPVSAAASAEELGAVSLMRAPVACAPCSADVQHITFRSARPGRHVGQLTEARKFVVRPAARRARPARSGGGTALP</sequence>
<organism evidence="1 2">
    <name type="scientific">Cutaneotrichosporon oleaginosum</name>
    <dbReference type="NCBI Taxonomy" id="879819"/>
    <lineage>
        <taxon>Eukaryota</taxon>
        <taxon>Fungi</taxon>
        <taxon>Dikarya</taxon>
        <taxon>Basidiomycota</taxon>
        <taxon>Agaricomycotina</taxon>
        <taxon>Tremellomycetes</taxon>
        <taxon>Trichosporonales</taxon>
        <taxon>Trichosporonaceae</taxon>
        <taxon>Cutaneotrichosporon</taxon>
    </lineage>
</organism>
<name>A0A0J0XQL0_9TREE</name>
<evidence type="ECO:0000313" key="1">
    <source>
        <dbReference type="EMBL" id="KLT43377.1"/>
    </source>
</evidence>
<dbReference type="RefSeq" id="XP_018279868.1">
    <property type="nucleotide sequence ID" value="XM_018427219.1"/>
</dbReference>
<protein>
    <submittedName>
        <fullName evidence="1">Uncharacterized protein</fullName>
    </submittedName>
</protein>
<dbReference type="AlphaFoldDB" id="A0A0J0XQL0"/>
<evidence type="ECO:0000313" key="2">
    <source>
        <dbReference type="Proteomes" id="UP000053611"/>
    </source>
</evidence>
<gene>
    <name evidence="1" type="ORF">CC85DRAFT_51594</name>
</gene>
<keyword evidence="2" id="KW-1185">Reference proteome</keyword>